<gene>
    <name evidence="2" type="ORF">Nepgr_019738</name>
</gene>
<evidence type="ECO:0000259" key="1">
    <source>
        <dbReference type="Pfam" id="PF12315"/>
    </source>
</evidence>
<dbReference type="PANTHER" id="PTHR24209:SF25">
    <property type="entry name" value="PROTEIN DA1-RELATED 1"/>
    <property type="match status" value="1"/>
</dbReference>
<dbReference type="Proteomes" id="UP001279734">
    <property type="component" value="Unassembled WGS sequence"/>
</dbReference>
<dbReference type="InterPro" id="IPR022087">
    <property type="entry name" value="DA1-like_dom"/>
</dbReference>
<evidence type="ECO:0000313" key="3">
    <source>
        <dbReference type="Proteomes" id="UP001279734"/>
    </source>
</evidence>
<sequence>MHAWQYLNGYPNVSPKVEEGICQVLVHMWLDSKLIAGSCSSCEKGKRSQFERKLDEFFKHQIESDGSMAYGDGFRRGTKAARQGIVPLQIKAGALLLFATAIKSLVVIGPNARVIETLIRNYEVTPGKYTTPLQGLSAWT</sequence>
<proteinExistence type="predicted"/>
<reference evidence="2" key="1">
    <citation type="submission" date="2023-05" db="EMBL/GenBank/DDBJ databases">
        <title>Nepenthes gracilis genome sequencing.</title>
        <authorList>
            <person name="Fukushima K."/>
        </authorList>
    </citation>
    <scope>NUCLEOTIDE SEQUENCE</scope>
    <source>
        <strain evidence="2">SING2019-196</strain>
    </source>
</reference>
<dbReference type="PANTHER" id="PTHR24209">
    <property type="entry name" value="PROTEIN DA1-RELATED 2"/>
    <property type="match status" value="1"/>
</dbReference>
<protein>
    <recommendedName>
        <fullName evidence="1">Protein DA1-like domain-containing protein</fullName>
    </recommendedName>
</protein>
<dbReference type="GO" id="GO:0043130">
    <property type="term" value="F:ubiquitin binding"/>
    <property type="evidence" value="ECO:0007669"/>
    <property type="project" value="TreeGrafter"/>
</dbReference>
<feature type="domain" description="Protein DA1-like" evidence="1">
    <location>
        <begin position="1"/>
        <end position="83"/>
    </location>
</feature>
<name>A0AAD3SWL3_NEPGR</name>
<accession>A0AAD3SWL3</accession>
<evidence type="ECO:0000313" key="2">
    <source>
        <dbReference type="EMBL" id="GMH17897.1"/>
    </source>
</evidence>
<dbReference type="AlphaFoldDB" id="A0AAD3SWL3"/>
<dbReference type="InterPro" id="IPR045218">
    <property type="entry name" value="DA1-like"/>
</dbReference>
<organism evidence="2 3">
    <name type="scientific">Nepenthes gracilis</name>
    <name type="common">Slender pitcher plant</name>
    <dbReference type="NCBI Taxonomy" id="150966"/>
    <lineage>
        <taxon>Eukaryota</taxon>
        <taxon>Viridiplantae</taxon>
        <taxon>Streptophyta</taxon>
        <taxon>Embryophyta</taxon>
        <taxon>Tracheophyta</taxon>
        <taxon>Spermatophyta</taxon>
        <taxon>Magnoliopsida</taxon>
        <taxon>eudicotyledons</taxon>
        <taxon>Gunneridae</taxon>
        <taxon>Pentapetalae</taxon>
        <taxon>Caryophyllales</taxon>
        <taxon>Nepenthaceae</taxon>
        <taxon>Nepenthes</taxon>
    </lineage>
</organism>
<dbReference type="EMBL" id="BSYO01000018">
    <property type="protein sequence ID" value="GMH17897.1"/>
    <property type="molecule type" value="Genomic_DNA"/>
</dbReference>
<keyword evidence="3" id="KW-1185">Reference proteome</keyword>
<comment type="caution">
    <text evidence="2">The sequence shown here is derived from an EMBL/GenBank/DDBJ whole genome shotgun (WGS) entry which is preliminary data.</text>
</comment>
<dbReference type="Pfam" id="PF12315">
    <property type="entry name" value="DA1-like"/>
    <property type="match status" value="1"/>
</dbReference>